<dbReference type="Proteomes" id="UP000799754">
    <property type="component" value="Unassembled WGS sequence"/>
</dbReference>
<proteinExistence type="predicted"/>
<protein>
    <submittedName>
        <fullName evidence="1">Uncharacterized protein</fullName>
    </submittedName>
</protein>
<name>A0ACB6RQB7_9PLEO</name>
<comment type="caution">
    <text evidence="1">The sequence shown here is derived from an EMBL/GenBank/DDBJ whole genome shotgun (WGS) entry which is preliminary data.</text>
</comment>
<reference evidence="1" key="1">
    <citation type="journal article" date="2020" name="Stud. Mycol.">
        <title>101 Dothideomycetes genomes: a test case for predicting lifestyles and emergence of pathogens.</title>
        <authorList>
            <person name="Haridas S."/>
            <person name="Albert R."/>
            <person name="Binder M."/>
            <person name="Bloem J."/>
            <person name="Labutti K."/>
            <person name="Salamov A."/>
            <person name="Andreopoulos B."/>
            <person name="Baker S."/>
            <person name="Barry K."/>
            <person name="Bills G."/>
            <person name="Bluhm B."/>
            <person name="Cannon C."/>
            <person name="Castanera R."/>
            <person name="Culley D."/>
            <person name="Daum C."/>
            <person name="Ezra D."/>
            <person name="Gonzalez J."/>
            <person name="Henrissat B."/>
            <person name="Kuo A."/>
            <person name="Liang C."/>
            <person name="Lipzen A."/>
            <person name="Lutzoni F."/>
            <person name="Magnuson J."/>
            <person name="Mondo S."/>
            <person name="Nolan M."/>
            <person name="Ohm R."/>
            <person name="Pangilinan J."/>
            <person name="Park H.-J."/>
            <person name="Ramirez L."/>
            <person name="Alfaro M."/>
            <person name="Sun H."/>
            <person name="Tritt A."/>
            <person name="Yoshinaga Y."/>
            <person name="Zwiers L.-H."/>
            <person name="Turgeon B."/>
            <person name="Goodwin S."/>
            <person name="Spatafora J."/>
            <person name="Crous P."/>
            <person name="Grigoriev I."/>
        </authorList>
    </citation>
    <scope>NUCLEOTIDE SEQUENCE</scope>
    <source>
        <strain evidence="1">CBS 525.71</strain>
    </source>
</reference>
<keyword evidence="2" id="KW-1185">Reference proteome</keyword>
<evidence type="ECO:0000313" key="1">
    <source>
        <dbReference type="EMBL" id="KAF2624150.1"/>
    </source>
</evidence>
<evidence type="ECO:0000313" key="2">
    <source>
        <dbReference type="Proteomes" id="UP000799754"/>
    </source>
</evidence>
<organism evidence="1 2">
    <name type="scientific">Macroventuria anomochaeta</name>
    <dbReference type="NCBI Taxonomy" id="301207"/>
    <lineage>
        <taxon>Eukaryota</taxon>
        <taxon>Fungi</taxon>
        <taxon>Dikarya</taxon>
        <taxon>Ascomycota</taxon>
        <taxon>Pezizomycotina</taxon>
        <taxon>Dothideomycetes</taxon>
        <taxon>Pleosporomycetidae</taxon>
        <taxon>Pleosporales</taxon>
        <taxon>Pleosporineae</taxon>
        <taxon>Didymellaceae</taxon>
        <taxon>Macroventuria</taxon>
    </lineage>
</organism>
<dbReference type="EMBL" id="MU006732">
    <property type="protein sequence ID" value="KAF2624150.1"/>
    <property type="molecule type" value="Genomic_DNA"/>
</dbReference>
<accession>A0ACB6RQB7</accession>
<sequence length="97" mass="11015">MVMAKPTSLPKIIARMILIISLMAKSPCWQCHKLSVTLGRDRKFEHAVELMVTTRIIAKPIRFVSIGPCAECSIQLALLSNKYVKGWRRACFWVQNA</sequence>
<gene>
    <name evidence="1" type="ORF">BU25DRAFT_162389</name>
</gene>